<feature type="domain" description="TadE-like" evidence="2">
    <location>
        <begin position="6"/>
        <end position="48"/>
    </location>
</feature>
<keyword evidence="4" id="KW-1185">Reference proteome</keyword>
<gene>
    <name evidence="3" type="ORF">AL072_26225</name>
</gene>
<proteinExistence type="predicted"/>
<dbReference type="KEGG" id="ati:AL072_26225"/>
<dbReference type="AlphaFoldDB" id="A0AAC8W3L7"/>
<accession>A0AAC8W3L7</accession>
<evidence type="ECO:0000313" key="3">
    <source>
        <dbReference type="EMBL" id="ALG74524.1"/>
    </source>
</evidence>
<dbReference type="EMBL" id="CP012405">
    <property type="protein sequence ID" value="ALG74524.1"/>
    <property type="molecule type" value="Genomic_DNA"/>
</dbReference>
<feature type="transmembrane region" description="Helical" evidence="1">
    <location>
        <begin position="12"/>
        <end position="33"/>
    </location>
</feature>
<evidence type="ECO:0000256" key="1">
    <source>
        <dbReference type="SAM" id="Phobius"/>
    </source>
</evidence>
<sequence length="175" mass="18577">MAERRGTTTLELALIAPVLIATMVALAELSYAMTVDGLLNHAARVAARSGFTGELAAGFTDRRAQVCDAIRRNTLGVLDQRRLSIESHGYDSFSALASASAATPAPALTSLNCGGTDWDAAATPAALGRSAQVVVYIVRYTQPLLSVFGRTVLGRAELIHEARLAVRNEPYMTTE</sequence>
<name>A0AAC8W3L7_9PROT</name>
<keyword evidence="1" id="KW-1133">Transmembrane helix</keyword>
<reference evidence="3 4" key="2">
    <citation type="journal article" date="2016" name="Genome Announc.">
        <title>Complete Genome Sequence of a Strain of Azospirillum thiophilum Isolated from a Sulfide Spring.</title>
        <authorList>
            <person name="Fomenkov A."/>
            <person name="Vincze T."/>
            <person name="Grabovich M."/>
            <person name="Anton B.P."/>
            <person name="Dubinina G."/>
            <person name="Orlova M."/>
            <person name="Belousova E."/>
            <person name="Roberts R.J."/>
        </authorList>
    </citation>
    <scope>NUCLEOTIDE SEQUENCE [LARGE SCALE GENOMIC DNA]</scope>
    <source>
        <strain evidence="3 4">BV-S</strain>
    </source>
</reference>
<organism evidence="3 4">
    <name type="scientific">Azospirillum thiophilum</name>
    <dbReference type="NCBI Taxonomy" id="528244"/>
    <lineage>
        <taxon>Bacteria</taxon>
        <taxon>Pseudomonadati</taxon>
        <taxon>Pseudomonadota</taxon>
        <taxon>Alphaproteobacteria</taxon>
        <taxon>Rhodospirillales</taxon>
        <taxon>Azospirillaceae</taxon>
        <taxon>Azospirillum</taxon>
    </lineage>
</organism>
<keyword evidence="1" id="KW-0812">Transmembrane</keyword>
<reference evidence="4" key="1">
    <citation type="submission" date="2015-08" db="EMBL/GenBank/DDBJ databases">
        <title>Complete Genome Sequence of Azospirillum thiophilum BV-S.</title>
        <authorList>
            <person name="Fomenkov A."/>
            <person name="Vincze T."/>
            <person name="Grabovich M."/>
            <person name="Dubinina G."/>
            <person name="Orlova M."/>
            <person name="Belousova E."/>
            <person name="Roberts R.J."/>
        </authorList>
    </citation>
    <scope>NUCLEOTIDE SEQUENCE [LARGE SCALE GENOMIC DNA]</scope>
    <source>
        <strain evidence="4">BV-S</strain>
    </source>
</reference>
<evidence type="ECO:0000313" key="4">
    <source>
        <dbReference type="Proteomes" id="UP000069935"/>
    </source>
</evidence>
<dbReference type="Pfam" id="PF07811">
    <property type="entry name" value="TadE"/>
    <property type="match status" value="1"/>
</dbReference>
<evidence type="ECO:0000259" key="2">
    <source>
        <dbReference type="Pfam" id="PF07811"/>
    </source>
</evidence>
<protein>
    <recommendedName>
        <fullName evidence="2">TadE-like domain-containing protein</fullName>
    </recommendedName>
</protein>
<dbReference type="InterPro" id="IPR012495">
    <property type="entry name" value="TadE-like_dom"/>
</dbReference>
<dbReference type="Proteomes" id="UP000069935">
    <property type="component" value="Chromosome 5"/>
</dbReference>
<keyword evidence="1" id="KW-0472">Membrane</keyword>